<dbReference type="Proteomes" id="UP001501752">
    <property type="component" value="Unassembled WGS sequence"/>
</dbReference>
<keyword evidence="1" id="KW-0812">Transmembrane</keyword>
<keyword evidence="3" id="KW-1185">Reference proteome</keyword>
<sequence length="234" mass="24676">MMGHSHAVSGALVFAAAAPFLAPVAAGRPLLPGEVLVGALLSAGAALLPDLDHHDGTVANLFGPFTRLLCRAVARLSGGHRHATHSLLFVALVGAGSLAGVTRWQRGFTDGLTFALLLLAVHALRSHTPGRCTHSRATTIGLAAIGTASVDTWLPGTGAWLPWTVVLGTLAHLLGDFLTRQGVPLLWPYGRRFELVLIKRTGNRFETRFLVPVMTCGTFVLVWLAAFVPTALTS</sequence>
<dbReference type="InterPro" id="IPR007404">
    <property type="entry name" value="YdjM-like"/>
</dbReference>
<accession>A0ABP9ERT7</accession>
<feature type="transmembrane region" description="Helical" evidence="1">
    <location>
        <begin position="83"/>
        <end position="101"/>
    </location>
</feature>
<evidence type="ECO:0000313" key="3">
    <source>
        <dbReference type="Proteomes" id="UP001501752"/>
    </source>
</evidence>
<dbReference type="Pfam" id="PF04307">
    <property type="entry name" value="YdjM"/>
    <property type="match status" value="1"/>
</dbReference>
<keyword evidence="1" id="KW-0472">Membrane</keyword>
<feature type="transmembrane region" description="Helical" evidence="1">
    <location>
        <begin position="209"/>
        <end position="232"/>
    </location>
</feature>
<dbReference type="EMBL" id="BAABIS010000001">
    <property type="protein sequence ID" value="GAA4885452.1"/>
    <property type="molecule type" value="Genomic_DNA"/>
</dbReference>
<dbReference type="GO" id="GO:0016787">
    <property type="term" value="F:hydrolase activity"/>
    <property type="evidence" value="ECO:0007669"/>
    <property type="project" value="UniProtKB-KW"/>
</dbReference>
<dbReference type="PANTHER" id="PTHR35531">
    <property type="entry name" value="INNER MEMBRANE PROTEIN YBCI-RELATED"/>
    <property type="match status" value="1"/>
</dbReference>
<comment type="caution">
    <text evidence="2">The sequence shown here is derived from an EMBL/GenBank/DDBJ whole genome shotgun (WGS) entry which is preliminary data.</text>
</comment>
<protein>
    <submittedName>
        <fullName evidence="2">Metal-dependent hydrolase</fullName>
    </submittedName>
</protein>
<gene>
    <name evidence="2" type="ORF">GCM10023235_78140</name>
</gene>
<name>A0ABP9ERT7_9ACTN</name>
<organism evidence="2 3">
    <name type="scientific">Kitasatospora terrestris</name>
    <dbReference type="NCBI Taxonomy" id="258051"/>
    <lineage>
        <taxon>Bacteria</taxon>
        <taxon>Bacillati</taxon>
        <taxon>Actinomycetota</taxon>
        <taxon>Actinomycetes</taxon>
        <taxon>Kitasatosporales</taxon>
        <taxon>Streptomycetaceae</taxon>
        <taxon>Kitasatospora</taxon>
    </lineage>
</organism>
<dbReference type="RefSeq" id="WP_345701669.1">
    <property type="nucleotide sequence ID" value="NZ_BAABIS010000001.1"/>
</dbReference>
<reference evidence="3" key="1">
    <citation type="journal article" date="2019" name="Int. J. Syst. Evol. Microbiol.">
        <title>The Global Catalogue of Microorganisms (GCM) 10K type strain sequencing project: providing services to taxonomists for standard genome sequencing and annotation.</title>
        <authorList>
            <consortium name="The Broad Institute Genomics Platform"/>
            <consortium name="The Broad Institute Genome Sequencing Center for Infectious Disease"/>
            <person name="Wu L."/>
            <person name="Ma J."/>
        </authorList>
    </citation>
    <scope>NUCLEOTIDE SEQUENCE [LARGE SCALE GENOMIC DNA]</scope>
    <source>
        <strain evidence="3">JCM 13006</strain>
    </source>
</reference>
<proteinExistence type="predicted"/>
<dbReference type="PANTHER" id="PTHR35531:SF1">
    <property type="entry name" value="INNER MEMBRANE PROTEIN YBCI-RELATED"/>
    <property type="match status" value="1"/>
</dbReference>
<keyword evidence="1" id="KW-1133">Transmembrane helix</keyword>
<evidence type="ECO:0000256" key="1">
    <source>
        <dbReference type="SAM" id="Phobius"/>
    </source>
</evidence>
<evidence type="ECO:0000313" key="2">
    <source>
        <dbReference type="EMBL" id="GAA4885452.1"/>
    </source>
</evidence>
<keyword evidence="2" id="KW-0378">Hydrolase</keyword>